<protein>
    <submittedName>
        <fullName evidence="1">Uncharacterized protein</fullName>
    </submittedName>
</protein>
<accession>A0AAE3F4E9</accession>
<organism evidence="1 2">
    <name type="scientific">Fusicatenibacter saccharivorans</name>
    <dbReference type="NCBI Taxonomy" id="1150298"/>
    <lineage>
        <taxon>Bacteria</taxon>
        <taxon>Bacillati</taxon>
        <taxon>Bacillota</taxon>
        <taxon>Clostridia</taxon>
        <taxon>Lachnospirales</taxon>
        <taxon>Lachnospiraceae</taxon>
        <taxon>Fusicatenibacter</taxon>
    </lineage>
</organism>
<dbReference type="AlphaFoldDB" id="A0AAE3F4E9"/>
<dbReference type="RefSeq" id="WP_147399530.1">
    <property type="nucleotide sequence ID" value="NZ_JAAITR010000007.1"/>
</dbReference>
<sequence>MSNVAIFCAYLTFDVCKPSALFAKVLKTNAEKQQTFLGFTAFPFPVDNVISVFCYLIHRIRCCRTITK</sequence>
<gene>
    <name evidence="1" type="ORF">L0N21_16705</name>
</gene>
<name>A0AAE3F4E9_9FIRM</name>
<evidence type="ECO:0000313" key="2">
    <source>
        <dbReference type="Proteomes" id="UP001199915"/>
    </source>
</evidence>
<dbReference type="Proteomes" id="UP001199915">
    <property type="component" value="Unassembled WGS sequence"/>
</dbReference>
<reference evidence="1" key="1">
    <citation type="submission" date="2022-01" db="EMBL/GenBank/DDBJ databases">
        <title>Collection of gut derived symbiotic bacterial strains cultured from healthy donors.</title>
        <authorList>
            <person name="Lin H."/>
            <person name="Kohout C."/>
            <person name="Waligurski E."/>
            <person name="Pamer E.G."/>
        </authorList>
    </citation>
    <scope>NUCLEOTIDE SEQUENCE</scope>
    <source>
        <strain evidence="1">DFI.5.49</strain>
    </source>
</reference>
<evidence type="ECO:0000313" key="1">
    <source>
        <dbReference type="EMBL" id="MCG4767128.1"/>
    </source>
</evidence>
<dbReference type="GeneID" id="79855351"/>
<comment type="caution">
    <text evidence="1">The sequence shown here is derived from an EMBL/GenBank/DDBJ whole genome shotgun (WGS) entry which is preliminary data.</text>
</comment>
<proteinExistence type="predicted"/>
<dbReference type="EMBL" id="JAKNFS010000032">
    <property type="protein sequence ID" value="MCG4767128.1"/>
    <property type="molecule type" value="Genomic_DNA"/>
</dbReference>